<accession>B0CBP2</accession>
<protein>
    <submittedName>
        <fullName evidence="1">Uncharacterized protein</fullName>
    </submittedName>
</protein>
<gene>
    <name evidence="1" type="ordered locus">AM1_4180</name>
</gene>
<reference evidence="1 2" key="1">
    <citation type="journal article" date="2008" name="Proc. Natl. Acad. Sci. U.S.A.">
        <title>Niche adaptation and genome expansion in the chlorophyll d-producing cyanobacterium Acaryochloris marina.</title>
        <authorList>
            <person name="Swingley W.D."/>
            <person name="Chen M."/>
            <person name="Cheung P.C."/>
            <person name="Conrad A.L."/>
            <person name="Dejesa L.C."/>
            <person name="Hao J."/>
            <person name="Honchak B.M."/>
            <person name="Karbach L.E."/>
            <person name="Kurdoglu A."/>
            <person name="Lahiri S."/>
            <person name="Mastrian S.D."/>
            <person name="Miyashita H."/>
            <person name="Page L."/>
            <person name="Ramakrishna P."/>
            <person name="Satoh S."/>
            <person name="Sattley W.M."/>
            <person name="Shimada Y."/>
            <person name="Taylor H.L."/>
            <person name="Tomo T."/>
            <person name="Tsuchiya T."/>
            <person name="Wang Z.T."/>
            <person name="Raymond J."/>
            <person name="Mimuro M."/>
            <person name="Blankenship R.E."/>
            <person name="Touchman J.W."/>
        </authorList>
    </citation>
    <scope>NUCLEOTIDE SEQUENCE [LARGE SCALE GENOMIC DNA]</scope>
    <source>
        <strain evidence="2">MBIC 11017</strain>
    </source>
</reference>
<evidence type="ECO:0000313" key="2">
    <source>
        <dbReference type="Proteomes" id="UP000000268"/>
    </source>
</evidence>
<organism evidence="1 2">
    <name type="scientific">Acaryochloris marina (strain MBIC 11017)</name>
    <dbReference type="NCBI Taxonomy" id="329726"/>
    <lineage>
        <taxon>Bacteria</taxon>
        <taxon>Bacillati</taxon>
        <taxon>Cyanobacteriota</taxon>
        <taxon>Cyanophyceae</taxon>
        <taxon>Acaryochloridales</taxon>
        <taxon>Acaryochloridaceae</taxon>
        <taxon>Acaryochloris</taxon>
    </lineage>
</organism>
<proteinExistence type="predicted"/>
<dbReference type="HOGENOM" id="CLU_3039295_0_0_3"/>
<dbReference type="Proteomes" id="UP000000268">
    <property type="component" value="Chromosome"/>
</dbReference>
<evidence type="ECO:0000313" key="1">
    <source>
        <dbReference type="EMBL" id="ABW29160.1"/>
    </source>
</evidence>
<name>B0CBP2_ACAM1</name>
<keyword evidence="2" id="KW-1185">Reference proteome</keyword>
<dbReference type="AlphaFoldDB" id="B0CBP2"/>
<dbReference type="KEGG" id="amr:AM1_4180"/>
<sequence length="54" mass="6197">MSHFQIIFLDAQCQSAYCQGLEDALKSLPPRYARNPEYMQGYNSLESHTSQWAA</sequence>
<dbReference type="EMBL" id="CP000828">
    <property type="protein sequence ID" value="ABW29160.1"/>
    <property type="molecule type" value="Genomic_DNA"/>
</dbReference>
<dbReference type="STRING" id="329726.AM1_4180"/>